<proteinExistence type="predicted"/>
<sequence length="87" mass="9767">MVEVVEEEVVAYTPTPSESEDGSGSRDPRHHRKNSPSPPRCGPRWWQNPDRSEGSALSPPPDERRPHRARMRRHPTYGDGGTPQGTL</sequence>
<dbReference type="AlphaFoldDB" id="B9G092"/>
<dbReference type="Proteomes" id="UP000007752">
    <property type="component" value="Chromosome 8"/>
</dbReference>
<reference evidence="2" key="1">
    <citation type="journal article" date="2005" name="PLoS Biol.">
        <title>The genomes of Oryza sativa: a history of duplications.</title>
        <authorList>
            <person name="Yu J."/>
            <person name="Wang J."/>
            <person name="Lin W."/>
            <person name="Li S."/>
            <person name="Li H."/>
            <person name="Zhou J."/>
            <person name="Ni P."/>
            <person name="Dong W."/>
            <person name="Hu S."/>
            <person name="Zeng C."/>
            <person name="Zhang J."/>
            <person name="Zhang Y."/>
            <person name="Li R."/>
            <person name="Xu Z."/>
            <person name="Li S."/>
            <person name="Li X."/>
            <person name="Zheng H."/>
            <person name="Cong L."/>
            <person name="Lin L."/>
            <person name="Yin J."/>
            <person name="Geng J."/>
            <person name="Li G."/>
            <person name="Shi J."/>
            <person name="Liu J."/>
            <person name="Lv H."/>
            <person name="Li J."/>
            <person name="Wang J."/>
            <person name="Deng Y."/>
            <person name="Ran L."/>
            <person name="Shi X."/>
            <person name="Wang X."/>
            <person name="Wu Q."/>
            <person name="Li C."/>
            <person name="Ren X."/>
            <person name="Wang J."/>
            <person name="Wang X."/>
            <person name="Li D."/>
            <person name="Liu D."/>
            <person name="Zhang X."/>
            <person name="Ji Z."/>
            <person name="Zhao W."/>
            <person name="Sun Y."/>
            <person name="Zhang Z."/>
            <person name="Bao J."/>
            <person name="Han Y."/>
            <person name="Dong L."/>
            <person name="Ji J."/>
            <person name="Chen P."/>
            <person name="Wu S."/>
            <person name="Liu J."/>
            <person name="Xiao Y."/>
            <person name="Bu D."/>
            <person name="Tan J."/>
            <person name="Yang L."/>
            <person name="Ye C."/>
            <person name="Zhang J."/>
            <person name="Xu J."/>
            <person name="Zhou Y."/>
            <person name="Yu Y."/>
            <person name="Zhang B."/>
            <person name="Zhuang S."/>
            <person name="Wei H."/>
            <person name="Liu B."/>
            <person name="Lei M."/>
            <person name="Yu H."/>
            <person name="Li Y."/>
            <person name="Xu H."/>
            <person name="Wei S."/>
            <person name="He X."/>
            <person name="Fang L."/>
            <person name="Zhang Z."/>
            <person name="Zhang Y."/>
            <person name="Huang X."/>
            <person name="Su Z."/>
            <person name="Tong W."/>
            <person name="Li J."/>
            <person name="Tong Z."/>
            <person name="Li S."/>
            <person name="Ye J."/>
            <person name="Wang L."/>
            <person name="Fang L."/>
            <person name="Lei T."/>
            <person name="Chen C."/>
            <person name="Chen H."/>
            <person name="Xu Z."/>
            <person name="Li H."/>
            <person name="Huang H."/>
            <person name="Zhang F."/>
            <person name="Xu H."/>
            <person name="Li N."/>
            <person name="Zhao C."/>
            <person name="Li S."/>
            <person name="Dong L."/>
            <person name="Huang Y."/>
            <person name="Li L."/>
            <person name="Xi Y."/>
            <person name="Qi Q."/>
            <person name="Li W."/>
            <person name="Zhang B."/>
            <person name="Hu W."/>
            <person name="Zhang Y."/>
            <person name="Tian X."/>
            <person name="Jiao Y."/>
            <person name="Liang X."/>
            <person name="Jin J."/>
            <person name="Gao L."/>
            <person name="Zheng W."/>
            <person name="Hao B."/>
            <person name="Liu S."/>
            <person name="Wang W."/>
            <person name="Yuan L."/>
            <person name="Cao M."/>
            <person name="McDermott J."/>
            <person name="Samudrala R."/>
            <person name="Wang J."/>
            <person name="Wong G.K."/>
            <person name="Yang H."/>
        </authorList>
    </citation>
    <scope>NUCLEOTIDE SEQUENCE [LARGE SCALE GENOMIC DNA]</scope>
</reference>
<organism evidence="2">
    <name type="scientific">Oryza sativa subsp. japonica</name>
    <name type="common">Rice</name>
    <dbReference type="NCBI Taxonomy" id="39947"/>
    <lineage>
        <taxon>Eukaryota</taxon>
        <taxon>Viridiplantae</taxon>
        <taxon>Streptophyta</taxon>
        <taxon>Embryophyta</taxon>
        <taxon>Tracheophyta</taxon>
        <taxon>Spermatophyta</taxon>
        <taxon>Magnoliopsida</taxon>
        <taxon>Liliopsida</taxon>
        <taxon>Poales</taxon>
        <taxon>Poaceae</taxon>
        <taxon>BOP clade</taxon>
        <taxon>Oryzoideae</taxon>
        <taxon>Oryzeae</taxon>
        <taxon>Oryzinae</taxon>
        <taxon>Oryza</taxon>
        <taxon>Oryza sativa</taxon>
    </lineage>
</organism>
<feature type="compositionally biased region" description="Gly residues" evidence="1">
    <location>
        <begin position="78"/>
        <end position="87"/>
    </location>
</feature>
<reference evidence="2" key="2">
    <citation type="submission" date="2008-12" db="EMBL/GenBank/DDBJ databases">
        <title>Improved gene annotation of the rice (Oryza sativa) genomes.</title>
        <authorList>
            <person name="Wang J."/>
            <person name="Li R."/>
            <person name="Fan W."/>
            <person name="Huang Q."/>
            <person name="Zhang J."/>
            <person name="Zhou Y."/>
            <person name="Hu Y."/>
            <person name="Zi S."/>
            <person name="Li J."/>
            <person name="Ni P."/>
            <person name="Zheng H."/>
            <person name="Zhang Y."/>
            <person name="Zhao M."/>
            <person name="Hao Q."/>
            <person name="McDermott J."/>
            <person name="Samudrala R."/>
            <person name="Kristiansen K."/>
            <person name="Wong G.K.-S."/>
        </authorList>
    </citation>
    <scope>NUCLEOTIDE SEQUENCE</scope>
</reference>
<dbReference type="EMBL" id="CM000145">
    <property type="protein sequence ID" value="EEE68459.1"/>
    <property type="molecule type" value="Genomic_DNA"/>
</dbReference>
<feature type="region of interest" description="Disordered" evidence="1">
    <location>
        <begin position="1"/>
        <end position="87"/>
    </location>
</feature>
<gene>
    <name evidence="2" type="ORF">OsJ_26854</name>
</gene>
<protein>
    <submittedName>
        <fullName evidence="2">Uncharacterized protein</fullName>
    </submittedName>
</protein>
<feature type="compositionally biased region" description="Basic residues" evidence="1">
    <location>
        <begin position="66"/>
        <end position="75"/>
    </location>
</feature>
<accession>B9G092</accession>
<evidence type="ECO:0000313" key="2">
    <source>
        <dbReference type="EMBL" id="EEE68459.1"/>
    </source>
</evidence>
<name>B9G092_ORYSJ</name>
<evidence type="ECO:0000256" key="1">
    <source>
        <dbReference type="SAM" id="MobiDB-lite"/>
    </source>
</evidence>